<evidence type="ECO:0000313" key="2">
    <source>
        <dbReference type="EMBL" id="SDW77942.1"/>
    </source>
</evidence>
<proteinExistence type="predicted"/>
<feature type="compositionally biased region" description="Low complexity" evidence="1">
    <location>
        <begin position="64"/>
        <end position="74"/>
    </location>
</feature>
<dbReference type="STRING" id="1122204.SAMN05421781_2352"/>
<organism evidence="2 3">
    <name type="scientific">Marinococcus luteus</name>
    <dbReference type="NCBI Taxonomy" id="1122204"/>
    <lineage>
        <taxon>Bacteria</taxon>
        <taxon>Bacillati</taxon>
        <taxon>Bacillota</taxon>
        <taxon>Bacilli</taxon>
        <taxon>Bacillales</taxon>
        <taxon>Bacillaceae</taxon>
        <taxon>Marinococcus</taxon>
    </lineage>
</organism>
<dbReference type="Pfam" id="PF17261">
    <property type="entry name" value="DUF5327"/>
    <property type="match status" value="1"/>
</dbReference>
<gene>
    <name evidence="2" type="ORF">SAMN05421781_2352</name>
</gene>
<keyword evidence="3" id="KW-1185">Reference proteome</keyword>
<dbReference type="InterPro" id="IPR035218">
    <property type="entry name" value="DUF5327"/>
</dbReference>
<evidence type="ECO:0000313" key="3">
    <source>
        <dbReference type="Proteomes" id="UP000199488"/>
    </source>
</evidence>
<dbReference type="AlphaFoldDB" id="A0A1H2WBE4"/>
<dbReference type="EMBL" id="FNNC01000005">
    <property type="protein sequence ID" value="SDW77942.1"/>
    <property type="molecule type" value="Genomic_DNA"/>
</dbReference>
<accession>A0A1H2WBE4</accession>
<reference evidence="2 3" key="1">
    <citation type="submission" date="2016-10" db="EMBL/GenBank/DDBJ databases">
        <authorList>
            <person name="de Groot N.N."/>
        </authorList>
    </citation>
    <scope>NUCLEOTIDE SEQUENCE [LARGE SCALE GENOMIC DNA]</scope>
    <source>
        <strain evidence="2 3">DSM 23126</strain>
    </source>
</reference>
<feature type="region of interest" description="Disordered" evidence="1">
    <location>
        <begin position="51"/>
        <end position="99"/>
    </location>
</feature>
<dbReference type="RefSeq" id="WP_091615286.1">
    <property type="nucleotide sequence ID" value="NZ_FNNC01000005.1"/>
</dbReference>
<dbReference type="Proteomes" id="UP000199488">
    <property type="component" value="Unassembled WGS sequence"/>
</dbReference>
<protein>
    <recommendedName>
        <fullName evidence="4">YwdI family protein</fullName>
    </recommendedName>
</protein>
<sequence>MQISVQTVIEKMEEELLQLAEQGEKGDERALQEHARTLRNYCDILLSSKAGEAKRPAAEPPQPKAAAPASKTPAAPGPRRETAEEEKEIPSTEGNLLDF</sequence>
<evidence type="ECO:0008006" key="4">
    <source>
        <dbReference type="Google" id="ProtNLM"/>
    </source>
</evidence>
<evidence type="ECO:0000256" key="1">
    <source>
        <dbReference type="SAM" id="MobiDB-lite"/>
    </source>
</evidence>
<name>A0A1H2WBE4_9BACI</name>